<sequence>MGRARPPAEKAPLFSSLFFFKLKKKRLIKSLVTASEGAPDSPLEQPSWDPWGGPHEVIFWAPWTPEREKNAGAGGGEPGHLKCGKCYTPLGYKHVDFRPVVRKTSDIFDKIIPFFNKYPLQGVKVDDYADFCKVAIIKKNKGHLTQVGLEPGYYKN</sequence>
<dbReference type="GeneID" id="68665331"/>
<protein>
    <submittedName>
        <fullName evidence="2">LAGLIDADG endonuclease</fullName>
    </submittedName>
</protein>
<keyword evidence="2" id="KW-0540">Nuclease</keyword>
<organism evidence="2">
    <name type="scientific">Morchella brunnea</name>
    <dbReference type="NCBI Taxonomy" id="1174671"/>
    <lineage>
        <taxon>Eukaryota</taxon>
        <taxon>Fungi</taxon>
        <taxon>Dikarya</taxon>
        <taxon>Ascomycota</taxon>
        <taxon>Pezizomycotina</taxon>
        <taxon>Pezizomycetes</taxon>
        <taxon>Pezizales</taxon>
        <taxon>Morchellaceae</taxon>
        <taxon>Morchella</taxon>
    </lineage>
</organism>
<keyword evidence="2" id="KW-0255">Endonuclease</keyword>
<reference evidence="2" key="1">
    <citation type="submission" date="2021-01" db="EMBL/GenBank/DDBJ databases">
        <authorList>
            <person name="Sun H.-H."/>
            <person name="Zhang S."/>
            <person name="Zhang Y.-J."/>
        </authorList>
    </citation>
    <scope>NUCLEOTIDE SEQUENCE</scope>
    <source>
        <strain evidence="2">CMM1</strain>
    </source>
</reference>
<dbReference type="SUPFAM" id="SSF55608">
    <property type="entry name" value="Homing endonucleases"/>
    <property type="match status" value="1"/>
</dbReference>
<dbReference type="GO" id="GO:0004519">
    <property type="term" value="F:endonuclease activity"/>
    <property type="evidence" value="ECO:0007669"/>
    <property type="project" value="UniProtKB-KW"/>
</dbReference>
<dbReference type="InterPro" id="IPR004860">
    <property type="entry name" value="LAGLIDADG_dom"/>
</dbReference>
<dbReference type="Gene3D" id="3.10.28.10">
    <property type="entry name" value="Homing endonucleases"/>
    <property type="match status" value="1"/>
</dbReference>
<name>A0A8K1MGC8_9PEZI</name>
<feature type="domain" description="Homing endonuclease LAGLIDADG" evidence="1">
    <location>
        <begin position="98"/>
        <end position="134"/>
    </location>
</feature>
<accession>A0A8K1MGC8</accession>
<dbReference type="Pfam" id="PF00961">
    <property type="entry name" value="LAGLIDADG_1"/>
    <property type="match status" value="1"/>
</dbReference>
<dbReference type="AlphaFoldDB" id="A0A8K1MGC8"/>
<dbReference type="InterPro" id="IPR027434">
    <property type="entry name" value="Homing_endonucl"/>
</dbReference>
<proteinExistence type="predicted"/>
<evidence type="ECO:0000259" key="1">
    <source>
        <dbReference type="Pfam" id="PF00961"/>
    </source>
</evidence>
<keyword evidence="2" id="KW-0496">Mitochondrion</keyword>
<dbReference type="RefSeq" id="YP_010218689.1">
    <property type="nucleotide sequence ID" value="NC_058917.1"/>
</dbReference>
<gene>
    <name evidence="2" type="primary">orf156C</name>
</gene>
<dbReference type="EMBL" id="MW538937">
    <property type="protein sequence ID" value="UBU98388.1"/>
    <property type="molecule type" value="Genomic_DNA"/>
</dbReference>
<geneLocation type="mitochondrion" evidence="2"/>
<evidence type="ECO:0000313" key="2">
    <source>
        <dbReference type="EMBL" id="UBU98388.1"/>
    </source>
</evidence>
<keyword evidence="2" id="KW-0378">Hydrolase</keyword>